<dbReference type="EMBL" id="GEVM01012674">
    <property type="protein sequence ID" value="JAU93264.1"/>
    <property type="molecule type" value="Transcribed_RNA"/>
</dbReference>
<protein>
    <recommendedName>
        <fullName evidence="3">ACT domain-containing protein</fullName>
    </recommendedName>
</protein>
<dbReference type="AlphaFoldDB" id="A0A1J3JMZ5"/>
<gene>
    <name evidence="2" type="ORF">MP_TR24302_c0_g1_i1_g.70551</name>
</gene>
<dbReference type="PANTHER" id="PTHR45844:SF17">
    <property type="entry name" value="TRANSCRIPTION FACTOR BHLH131"/>
    <property type="match status" value="1"/>
</dbReference>
<accession>A0A1J3JMZ5</accession>
<dbReference type="InterPro" id="IPR045847">
    <property type="entry name" value="AIG1-like"/>
</dbReference>
<evidence type="ECO:0008006" key="3">
    <source>
        <dbReference type="Google" id="ProtNLM"/>
    </source>
</evidence>
<name>A0A1J3JMZ5_NOCCA</name>
<dbReference type="GO" id="GO:0003700">
    <property type="term" value="F:DNA-binding transcription factor activity"/>
    <property type="evidence" value="ECO:0007669"/>
    <property type="project" value="InterPro"/>
</dbReference>
<reference evidence="2" key="1">
    <citation type="submission" date="2016-07" db="EMBL/GenBank/DDBJ databases">
        <title>De novo transcriptome assembly of four accessions of the metal hyperaccumulator plant Noccaea caerulescens.</title>
        <authorList>
            <person name="Blande D."/>
            <person name="Halimaa P."/>
            <person name="Tervahauta A.I."/>
            <person name="Aarts M.G."/>
            <person name="Karenlampi S.O."/>
        </authorList>
    </citation>
    <scope>NUCLEOTIDE SEQUENCE</scope>
</reference>
<organism evidence="2">
    <name type="scientific">Noccaea caerulescens</name>
    <name type="common">Alpine penny-cress</name>
    <name type="synonym">Thlaspi caerulescens</name>
    <dbReference type="NCBI Taxonomy" id="107243"/>
    <lineage>
        <taxon>Eukaryota</taxon>
        <taxon>Viridiplantae</taxon>
        <taxon>Streptophyta</taxon>
        <taxon>Embryophyta</taxon>
        <taxon>Tracheophyta</taxon>
        <taxon>Spermatophyta</taxon>
        <taxon>Magnoliopsida</taxon>
        <taxon>eudicotyledons</taxon>
        <taxon>Gunneridae</taxon>
        <taxon>Pentapetalae</taxon>
        <taxon>rosids</taxon>
        <taxon>malvids</taxon>
        <taxon>Brassicales</taxon>
        <taxon>Brassicaceae</taxon>
        <taxon>Coluteocarpeae</taxon>
        <taxon>Noccaea</taxon>
    </lineage>
</organism>
<keyword evidence="1" id="KW-0238">DNA-binding</keyword>
<evidence type="ECO:0000256" key="1">
    <source>
        <dbReference type="ARBA" id="ARBA00023125"/>
    </source>
</evidence>
<sequence length="80" mass="8702">MLKEIPTTPDLQDNLRMGHCNKRDMARVLFSCSDREGLMSEVAASMRAANAKAVRAEIMTVGGRTKCALFVQGVNGGMKD</sequence>
<proteinExistence type="predicted"/>
<dbReference type="GO" id="GO:0003677">
    <property type="term" value="F:DNA binding"/>
    <property type="evidence" value="ECO:0007669"/>
    <property type="project" value="UniProtKB-KW"/>
</dbReference>
<evidence type="ECO:0000313" key="2">
    <source>
        <dbReference type="EMBL" id="JAU93264.1"/>
    </source>
</evidence>
<dbReference type="PANTHER" id="PTHR45844">
    <property type="entry name" value="TRANSCRIPTION FACTOR BHLH30"/>
    <property type="match status" value="1"/>
</dbReference>